<evidence type="ECO:0000313" key="6">
    <source>
        <dbReference type="Proteomes" id="UP000523000"/>
    </source>
</evidence>
<dbReference type="PANTHER" id="PTHR47235:SF1">
    <property type="entry name" value="BLR6548 PROTEIN"/>
    <property type="match status" value="1"/>
</dbReference>
<evidence type="ECO:0000313" key="5">
    <source>
        <dbReference type="EMBL" id="MBB2995736.1"/>
    </source>
</evidence>
<feature type="chain" id="PRO_5038853718" evidence="3">
    <location>
        <begin position="21"/>
        <end position="397"/>
    </location>
</feature>
<name>A0A839QP12_9MICC</name>
<dbReference type="Proteomes" id="UP000523000">
    <property type="component" value="Unassembled WGS sequence"/>
</dbReference>
<protein>
    <submittedName>
        <fullName evidence="5">Branched-chain amino acid transport system substrate-binding protein</fullName>
    </submittedName>
</protein>
<dbReference type="AlphaFoldDB" id="A0A839QP12"/>
<dbReference type="RefSeq" id="WP_246380446.1">
    <property type="nucleotide sequence ID" value="NZ_BAABGK010000097.1"/>
</dbReference>
<dbReference type="InterPro" id="IPR028081">
    <property type="entry name" value="Leu-bd"/>
</dbReference>
<comment type="caution">
    <text evidence="5">The sequence shown here is derived from an EMBL/GenBank/DDBJ whole genome shotgun (WGS) entry which is preliminary data.</text>
</comment>
<proteinExistence type="inferred from homology"/>
<dbReference type="InterPro" id="IPR028082">
    <property type="entry name" value="Peripla_BP_I"/>
</dbReference>
<gene>
    <name evidence="5" type="ORF">E9229_001927</name>
</gene>
<feature type="signal peptide" evidence="3">
    <location>
        <begin position="1"/>
        <end position="20"/>
    </location>
</feature>
<evidence type="ECO:0000256" key="3">
    <source>
        <dbReference type="SAM" id="SignalP"/>
    </source>
</evidence>
<dbReference type="SUPFAM" id="SSF53822">
    <property type="entry name" value="Periplasmic binding protein-like I"/>
    <property type="match status" value="1"/>
</dbReference>
<dbReference type="PANTHER" id="PTHR47235">
    <property type="entry name" value="BLR6548 PROTEIN"/>
    <property type="match status" value="1"/>
</dbReference>
<dbReference type="Pfam" id="PF13458">
    <property type="entry name" value="Peripla_BP_6"/>
    <property type="match status" value="1"/>
</dbReference>
<organism evidence="5 6">
    <name type="scientific">Paeniglutamicibacter cryotolerans</name>
    <dbReference type="NCBI Taxonomy" id="670079"/>
    <lineage>
        <taxon>Bacteria</taxon>
        <taxon>Bacillati</taxon>
        <taxon>Actinomycetota</taxon>
        <taxon>Actinomycetes</taxon>
        <taxon>Micrococcales</taxon>
        <taxon>Micrococcaceae</taxon>
        <taxon>Paeniglutamicibacter</taxon>
    </lineage>
</organism>
<dbReference type="EMBL" id="JACHVS010000001">
    <property type="protein sequence ID" value="MBB2995736.1"/>
    <property type="molecule type" value="Genomic_DNA"/>
</dbReference>
<evidence type="ECO:0000256" key="2">
    <source>
        <dbReference type="ARBA" id="ARBA00022729"/>
    </source>
</evidence>
<keyword evidence="2 3" id="KW-0732">Signal</keyword>
<keyword evidence="6" id="KW-1185">Reference proteome</keyword>
<reference evidence="5 6" key="1">
    <citation type="submission" date="2020-08" db="EMBL/GenBank/DDBJ databases">
        <title>Sequencing the genomes of 1000 actinobacteria strains.</title>
        <authorList>
            <person name="Klenk H.-P."/>
        </authorList>
    </citation>
    <scope>NUCLEOTIDE SEQUENCE [LARGE SCALE GENOMIC DNA]</scope>
    <source>
        <strain evidence="5 6">DSM 22826</strain>
    </source>
</reference>
<dbReference type="Gene3D" id="3.40.50.2300">
    <property type="match status" value="2"/>
</dbReference>
<evidence type="ECO:0000259" key="4">
    <source>
        <dbReference type="Pfam" id="PF13458"/>
    </source>
</evidence>
<sequence length="397" mass="41310">MRIHRKITAFGAMAAVGALALTACGGSAPDASTATGEPIIVASVNALSGPATFPEASAAAAAVFSDYNAAGGFKGRPIQYEAFDDKGDPAAATAAARDALGKKAVAMVGSASLLDCEVNSKYYETEGIVSIQGTGVDPFCFSTPNISPVNTGPYLDTTLTLTYGSEKLGLEKICGLLAIAGSTRPAYQAAIDEWSKATGKSFVFVDDTVPYGGADYTPYVIKAKQAGCDAIYSNAVEPEAAGLLKAAEAQGMKDMTFLFLTSTYSAPFAEAASFVGKGVHVPAESAPFTVEGIEANKEWSALMEKHDVPQSAFAQGGYMAAKHFITMLESMDGDITKESVTTAFKSQTEGYVTDMVGDPWIFGSGDSHGSNRSGWPITIAPGSTTWESEADTWSRLS</sequence>
<accession>A0A839QP12</accession>
<comment type="similarity">
    <text evidence="1">Belongs to the leucine-binding protein family.</text>
</comment>
<feature type="domain" description="Leucine-binding protein" evidence="4">
    <location>
        <begin position="39"/>
        <end position="369"/>
    </location>
</feature>
<evidence type="ECO:0000256" key="1">
    <source>
        <dbReference type="ARBA" id="ARBA00010062"/>
    </source>
</evidence>
<dbReference type="PROSITE" id="PS51257">
    <property type="entry name" value="PROKAR_LIPOPROTEIN"/>
    <property type="match status" value="1"/>
</dbReference>